<accession>A0A486XM85</accession>
<dbReference type="AlphaFoldDB" id="A0A486XM85"/>
<sequence length="271" mass="30723">MDSNLIGLIAEEIKKSIGITVQGSLDLTSKRQGLLFWFENYNRSNGPVFSIRPSGLKRHTVSMTFGAYAAPCIEHIQNRASKDDYALAYAFTEQLNRYFDLKINESQNEGEWHISSSLKMSVTRKVADQLYVDDLFESVKLMMIPLIAAISELIGYENDTDNNEINDFDIEGGITQTLIQRRERSQRNRLLCFSLHGEKCGVCGFVTQDAYGEGVSSILEVHHIEPLSSLHQPKAYDPKIDLIPLCPNCHSAIHKRKPPFLPEDLKRMMNL</sequence>
<dbReference type="GO" id="GO:0003676">
    <property type="term" value="F:nucleic acid binding"/>
    <property type="evidence" value="ECO:0007669"/>
    <property type="project" value="InterPro"/>
</dbReference>
<dbReference type="InterPro" id="IPR002711">
    <property type="entry name" value="HNH"/>
</dbReference>
<dbReference type="GO" id="GO:0004519">
    <property type="term" value="F:endonuclease activity"/>
    <property type="evidence" value="ECO:0007669"/>
    <property type="project" value="InterPro"/>
</dbReference>
<dbReference type="CDD" id="cd00085">
    <property type="entry name" value="HNHc"/>
    <property type="match status" value="1"/>
</dbReference>
<feature type="domain" description="HNH" evidence="1">
    <location>
        <begin position="200"/>
        <end position="256"/>
    </location>
</feature>
<organism evidence="2">
    <name type="scientific">Rheinheimera sp. BAL341</name>
    <dbReference type="NCBI Taxonomy" id="1708203"/>
    <lineage>
        <taxon>Bacteria</taxon>
        <taxon>Pseudomonadati</taxon>
        <taxon>Pseudomonadota</taxon>
        <taxon>Gammaproteobacteria</taxon>
        <taxon>Chromatiales</taxon>
        <taxon>Chromatiaceae</taxon>
        <taxon>Rheinheimera</taxon>
    </lineage>
</organism>
<dbReference type="EMBL" id="CAAJGR010000083">
    <property type="protein sequence ID" value="VHO03580.1"/>
    <property type="molecule type" value="Genomic_DNA"/>
</dbReference>
<dbReference type="InterPro" id="IPR003615">
    <property type="entry name" value="HNH_nuc"/>
</dbReference>
<dbReference type="Gene3D" id="1.10.30.50">
    <property type="match status" value="1"/>
</dbReference>
<protein>
    <submittedName>
        <fullName evidence="2">ORF25</fullName>
    </submittedName>
</protein>
<evidence type="ECO:0000313" key="2">
    <source>
        <dbReference type="EMBL" id="VHO03580.1"/>
    </source>
</evidence>
<dbReference type="GO" id="GO:0008270">
    <property type="term" value="F:zinc ion binding"/>
    <property type="evidence" value="ECO:0007669"/>
    <property type="project" value="InterPro"/>
</dbReference>
<proteinExistence type="predicted"/>
<gene>
    <name evidence="2" type="ORF">BAL341_1504</name>
</gene>
<name>A0A486XM85_9GAMM</name>
<dbReference type="Pfam" id="PF01844">
    <property type="entry name" value="HNH"/>
    <property type="match status" value="1"/>
</dbReference>
<reference evidence="2" key="1">
    <citation type="submission" date="2019-04" db="EMBL/GenBank/DDBJ databases">
        <authorList>
            <person name="Brambilla D."/>
        </authorList>
    </citation>
    <scope>NUCLEOTIDE SEQUENCE</scope>
    <source>
        <strain evidence="2">BAL1</strain>
    </source>
</reference>
<evidence type="ECO:0000259" key="1">
    <source>
        <dbReference type="Pfam" id="PF01844"/>
    </source>
</evidence>